<dbReference type="EMBL" id="CDMY01000719">
    <property type="protein sequence ID" value="CEM31467.1"/>
    <property type="molecule type" value="Genomic_DNA"/>
</dbReference>
<dbReference type="InParanoid" id="A0A0G4GMP1"/>
<evidence type="ECO:0000313" key="3">
    <source>
        <dbReference type="Proteomes" id="UP000041254"/>
    </source>
</evidence>
<dbReference type="OrthoDB" id="444472at2759"/>
<dbReference type="AlphaFoldDB" id="A0A0G4GMP1"/>
<proteinExistence type="predicted"/>
<gene>
    <name evidence="2" type="ORF">Vbra_2715</name>
</gene>
<dbReference type="Proteomes" id="UP000041254">
    <property type="component" value="Unassembled WGS sequence"/>
</dbReference>
<sequence>MSQQASLKGVNRLLPDLTQYFLQWYGDPAELWFHHAGGDNIFIGTVEQHVAHDFDVAEQELARVLQHLEEGLLVLGCPFGTSEFMEWHFAKVLKKTQHMLDNLPQLEDPQSAYQLLRLYAMPKFHYHIRPPPSSPPRSLRPPASTPVYSSKPSAPPLPSVTSRLRPSARSSCR</sequence>
<evidence type="ECO:0000256" key="1">
    <source>
        <dbReference type="SAM" id="MobiDB-lite"/>
    </source>
</evidence>
<evidence type="ECO:0000313" key="2">
    <source>
        <dbReference type="EMBL" id="CEM31467.1"/>
    </source>
</evidence>
<accession>A0A0G4GMP1</accession>
<feature type="compositionally biased region" description="Pro residues" evidence="1">
    <location>
        <begin position="130"/>
        <end position="139"/>
    </location>
</feature>
<name>A0A0G4GMP1_VITBC</name>
<feature type="region of interest" description="Disordered" evidence="1">
    <location>
        <begin position="130"/>
        <end position="173"/>
    </location>
</feature>
<reference evidence="2 3" key="1">
    <citation type="submission" date="2014-11" db="EMBL/GenBank/DDBJ databases">
        <authorList>
            <person name="Zhu J."/>
            <person name="Qi W."/>
            <person name="Song R."/>
        </authorList>
    </citation>
    <scope>NUCLEOTIDE SEQUENCE [LARGE SCALE GENOMIC DNA]</scope>
</reference>
<organism evidence="2 3">
    <name type="scientific">Vitrella brassicaformis (strain CCMP3155)</name>
    <dbReference type="NCBI Taxonomy" id="1169540"/>
    <lineage>
        <taxon>Eukaryota</taxon>
        <taxon>Sar</taxon>
        <taxon>Alveolata</taxon>
        <taxon>Colpodellida</taxon>
        <taxon>Vitrellaceae</taxon>
        <taxon>Vitrella</taxon>
    </lineage>
</organism>
<dbReference type="VEuPathDB" id="CryptoDB:Vbra_2715"/>
<protein>
    <submittedName>
        <fullName evidence="2">Uncharacterized protein</fullName>
    </submittedName>
</protein>
<dbReference type="PhylomeDB" id="A0A0G4GMP1"/>
<keyword evidence="3" id="KW-1185">Reference proteome</keyword>
<feature type="compositionally biased region" description="Polar residues" evidence="1">
    <location>
        <begin position="159"/>
        <end position="173"/>
    </location>
</feature>